<dbReference type="AlphaFoldDB" id="A0A9X4QS21"/>
<evidence type="ECO:0000313" key="2">
    <source>
        <dbReference type="Proteomes" id="UP001153404"/>
    </source>
</evidence>
<evidence type="ECO:0000313" key="1">
    <source>
        <dbReference type="EMBL" id="MDG0809651.1"/>
    </source>
</evidence>
<sequence>MYNSRKKPVEEVPLEPTSVWSCASDSCNGWIRENFAFSDEPACTLCGSPMEKTERMLPALVNTSLSMTSRS</sequence>
<reference evidence="1" key="1">
    <citation type="submission" date="2022-10" db="EMBL/GenBank/DDBJ databases">
        <title>Comparative genomic analysis of Cohnella hashimotonis sp. nov., isolated from the International Space Station.</title>
        <authorList>
            <person name="Simpson A."/>
            <person name="Venkateswaran K."/>
        </authorList>
    </citation>
    <scope>NUCLEOTIDE SEQUENCE</scope>
    <source>
        <strain evidence="1">DSM 28161</strain>
    </source>
</reference>
<accession>A0A9X4QS21</accession>
<proteinExistence type="predicted"/>
<dbReference type="RefSeq" id="WP_277531076.1">
    <property type="nucleotide sequence ID" value="NZ_JAPDIA010000003.1"/>
</dbReference>
<gene>
    <name evidence="1" type="ORF">OMP40_10060</name>
</gene>
<comment type="caution">
    <text evidence="1">The sequence shown here is derived from an EMBL/GenBank/DDBJ whole genome shotgun (WGS) entry which is preliminary data.</text>
</comment>
<dbReference type="Proteomes" id="UP001153404">
    <property type="component" value="Unassembled WGS sequence"/>
</dbReference>
<dbReference type="EMBL" id="JAPDIA010000003">
    <property type="protein sequence ID" value="MDG0809651.1"/>
    <property type="molecule type" value="Genomic_DNA"/>
</dbReference>
<name>A0A9X4QS21_9BACL</name>
<dbReference type="InterPro" id="IPR025916">
    <property type="entry name" value="YdjO"/>
</dbReference>
<dbReference type="Pfam" id="PF14169">
    <property type="entry name" value="YdjO"/>
    <property type="match status" value="1"/>
</dbReference>
<protein>
    <submittedName>
        <fullName evidence="1">Cold-shock protein</fullName>
    </submittedName>
</protein>
<keyword evidence="2" id="KW-1185">Reference proteome</keyword>
<organism evidence="1 2">
    <name type="scientific">Cohnella rhizosphaerae</name>
    <dbReference type="NCBI Taxonomy" id="1457232"/>
    <lineage>
        <taxon>Bacteria</taxon>
        <taxon>Bacillati</taxon>
        <taxon>Bacillota</taxon>
        <taxon>Bacilli</taxon>
        <taxon>Bacillales</taxon>
        <taxon>Paenibacillaceae</taxon>
        <taxon>Cohnella</taxon>
    </lineage>
</organism>